<protein>
    <submittedName>
        <fullName evidence="2">Uncharacterized protein</fullName>
    </submittedName>
</protein>
<dbReference type="EMBL" id="GBRH01221067">
    <property type="protein sequence ID" value="JAD76828.1"/>
    <property type="molecule type" value="Transcribed_RNA"/>
</dbReference>
<evidence type="ECO:0000256" key="1">
    <source>
        <dbReference type="SAM" id="MobiDB-lite"/>
    </source>
</evidence>
<feature type="compositionally biased region" description="Polar residues" evidence="1">
    <location>
        <begin position="61"/>
        <end position="77"/>
    </location>
</feature>
<dbReference type="AlphaFoldDB" id="A0A0A9CQV8"/>
<feature type="region of interest" description="Disordered" evidence="1">
    <location>
        <begin position="1"/>
        <end position="77"/>
    </location>
</feature>
<reference evidence="2" key="2">
    <citation type="journal article" date="2015" name="Data Brief">
        <title>Shoot transcriptome of the giant reed, Arundo donax.</title>
        <authorList>
            <person name="Barrero R.A."/>
            <person name="Guerrero F.D."/>
            <person name="Moolhuijzen P."/>
            <person name="Goolsby J.A."/>
            <person name="Tidwell J."/>
            <person name="Bellgard S.E."/>
            <person name="Bellgard M.I."/>
        </authorList>
    </citation>
    <scope>NUCLEOTIDE SEQUENCE</scope>
    <source>
        <tissue evidence="2">Shoot tissue taken approximately 20 cm above the soil surface</tissue>
    </source>
</reference>
<organism evidence="2">
    <name type="scientific">Arundo donax</name>
    <name type="common">Giant reed</name>
    <name type="synonym">Donax arundinaceus</name>
    <dbReference type="NCBI Taxonomy" id="35708"/>
    <lineage>
        <taxon>Eukaryota</taxon>
        <taxon>Viridiplantae</taxon>
        <taxon>Streptophyta</taxon>
        <taxon>Embryophyta</taxon>
        <taxon>Tracheophyta</taxon>
        <taxon>Spermatophyta</taxon>
        <taxon>Magnoliopsida</taxon>
        <taxon>Liliopsida</taxon>
        <taxon>Poales</taxon>
        <taxon>Poaceae</taxon>
        <taxon>PACMAD clade</taxon>
        <taxon>Arundinoideae</taxon>
        <taxon>Arundineae</taxon>
        <taxon>Arundo</taxon>
    </lineage>
</organism>
<feature type="compositionally biased region" description="Polar residues" evidence="1">
    <location>
        <begin position="1"/>
        <end position="11"/>
    </location>
</feature>
<accession>A0A0A9CQV8</accession>
<sequence>MDATSSCASCTRRSHARTGSDAGAGSCPSTSARSRTRASTASARSLTSLSVSASGCHHLPKNNTTSAPPRASEANTAASCSSISGDLQWNQIKIVRRRASIFRALSSGAAAELWRQRWRARGAVRRRDAAGFNRREE</sequence>
<proteinExistence type="predicted"/>
<feature type="compositionally biased region" description="Low complexity" evidence="1">
    <location>
        <begin position="29"/>
        <end position="54"/>
    </location>
</feature>
<name>A0A0A9CQV8_ARUDO</name>
<evidence type="ECO:0000313" key="2">
    <source>
        <dbReference type="EMBL" id="JAD76828.1"/>
    </source>
</evidence>
<reference evidence="2" key="1">
    <citation type="submission" date="2014-09" db="EMBL/GenBank/DDBJ databases">
        <authorList>
            <person name="Magalhaes I.L.F."/>
            <person name="Oliveira U."/>
            <person name="Santos F.R."/>
            <person name="Vidigal T.H.D.A."/>
            <person name="Brescovit A.D."/>
            <person name="Santos A.J."/>
        </authorList>
    </citation>
    <scope>NUCLEOTIDE SEQUENCE</scope>
    <source>
        <tissue evidence="2">Shoot tissue taken approximately 20 cm above the soil surface</tissue>
    </source>
</reference>